<feature type="region of interest" description="Disordered" evidence="1">
    <location>
        <begin position="135"/>
        <end position="183"/>
    </location>
</feature>
<dbReference type="GO" id="GO:0005524">
    <property type="term" value="F:ATP binding"/>
    <property type="evidence" value="ECO:0007669"/>
    <property type="project" value="InterPro"/>
</dbReference>
<gene>
    <name evidence="3" type="ORF">GSONMT00069350001</name>
</gene>
<protein>
    <recommendedName>
        <fullName evidence="2">Protein kinase domain-containing protein</fullName>
    </recommendedName>
</protein>
<dbReference type="InterPro" id="IPR011009">
    <property type="entry name" value="Kinase-like_dom_sf"/>
</dbReference>
<evidence type="ECO:0000256" key="1">
    <source>
        <dbReference type="SAM" id="MobiDB-lite"/>
    </source>
</evidence>
<sequence>MLSGQVPFQSKQQQRAGMTSSYAADIMHKIKEGDFSFAGEAWKGVSGEAKELVKGLLTVDPERRLKLSALRENSWLQGGAILSSTPLCTPDVLESSGPIVRSYVNATYKAFNKGKREGFFLKSVDNAPLAKRRKLKMTSTGVETRRSSSCSSSSSSSSAASAAATNSKNQPPHQTLPPKLEKH</sequence>
<organism evidence="3 4">
    <name type="scientific">Oncorhynchus mykiss</name>
    <name type="common">Rainbow trout</name>
    <name type="synonym">Salmo gairdneri</name>
    <dbReference type="NCBI Taxonomy" id="8022"/>
    <lineage>
        <taxon>Eukaryota</taxon>
        <taxon>Metazoa</taxon>
        <taxon>Chordata</taxon>
        <taxon>Craniata</taxon>
        <taxon>Vertebrata</taxon>
        <taxon>Euteleostomi</taxon>
        <taxon>Actinopterygii</taxon>
        <taxon>Neopterygii</taxon>
        <taxon>Teleostei</taxon>
        <taxon>Protacanthopterygii</taxon>
        <taxon>Salmoniformes</taxon>
        <taxon>Salmonidae</taxon>
        <taxon>Salmoninae</taxon>
        <taxon>Oncorhynchus</taxon>
    </lineage>
</organism>
<dbReference type="PROSITE" id="PS50011">
    <property type="entry name" value="PROTEIN_KINASE_DOM"/>
    <property type="match status" value="1"/>
</dbReference>
<reference evidence="3" key="2">
    <citation type="submission" date="2014-03" db="EMBL/GenBank/DDBJ databases">
        <authorList>
            <person name="Genoscope - CEA"/>
        </authorList>
    </citation>
    <scope>NUCLEOTIDE SEQUENCE</scope>
</reference>
<proteinExistence type="predicted"/>
<accession>A0A060WG49</accession>
<dbReference type="STRING" id="8022.A0A060WG49"/>
<dbReference type="AlphaFoldDB" id="A0A060WG49"/>
<evidence type="ECO:0000259" key="2">
    <source>
        <dbReference type="PROSITE" id="PS50011"/>
    </source>
</evidence>
<feature type="compositionally biased region" description="Low complexity" evidence="1">
    <location>
        <begin position="147"/>
        <end position="164"/>
    </location>
</feature>
<dbReference type="EMBL" id="FR904444">
    <property type="protein sequence ID" value="CDQ63540.1"/>
    <property type="molecule type" value="Genomic_DNA"/>
</dbReference>
<evidence type="ECO:0000313" key="4">
    <source>
        <dbReference type="Proteomes" id="UP000193380"/>
    </source>
</evidence>
<reference evidence="3" key="1">
    <citation type="journal article" date="2014" name="Nat. Commun.">
        <title>The rainbow trout genome provides novel insights into evolution after whole-genome duplication in vertebrates.</title>
        <authorList>
            <person name="Berthelot C."/>
            <person name="Brunet F."/>
            <person name="Chalopin D."/>
            <person name="Juanchich A."/>
            <person name="Bernard M."/>
            <person name="Noel B."/>
            <person name="Bento P."/>
            <person name="Da Silva C."/>
            <person name="Labadie K."/>
            <person name="Alberti A."/>
            <person name="Aury J.M."/>
            <person name="Louis A."/>
            <person name="Dehais P."/>
            <person name="Bardou P."/>
            <person name="Montfort J."/>
            <person name="Klopp C."/>
            <person name="Cabau C."/>
            <person name="Gaspin C."/>
            <person name="Thorgaard G.H."/>
            <person name="Boussaha M."/>
            <person name="Quillet E."/>
            <person name="Guyomard R."/>
            <person name="Galiana D."/>
            <person name="Bobe J."/>
            <person name="Volff J.N."/>
            <person name="Genet C."/>
            <person name="Wincker P."/>
            <person name="Jaillon O."/>
            <person name="Roest Crollius H."/>
            <person name="Guiguen Y."/>
        </authorList>
    </citation>
    <scope>NUCLEOTIDE SEQUENCE [LARGE SCALE GENOMIC DNA]</scope>
</reference>
<dbReference type="GO" id="GO:0004672">
    <property type="term" value="F:protein kinase activity"/>
    <property type="evidence" value="ECO:0007669"/>
    <property type="project" value="InterPro"/>
</dbReference>
<name>A0A060WG49_ONCMY</name>
<dbReference type="PaxDb" id="8022-A0A060WG49"/>
<dbReference type="InterPro" id="IPR000719">
    <property type="entry name" value="Prot_kinase_dom"/>
</dbReference>
<feature type="domain" description="Protein kinase" evidence="2">
    <location>
        <begin position="1"/>
        <end position="76"/>
    </location>
</feature>
<evidence type="ECO:0000313" key="3">
    <source>
        <dbReference type="EMBL" id="CDQ63540.1"/>
    </source>
</evidence>
<dbReference type="SUPFAM" id="SSF56112">
    <property type="entry name" value="Protein kinase-like (PK-like)"/>
    <property type="match status" value="1"/>
</dbReference>
<dbReference type="Proteomes" id="UP000193380">
    <property type="component" value="Unassembled WGS sequence"/>
</dbReference>
<dbReference type="Gene3D" id="1.10.510.10">
    <property type="entry name" value="Transferase(Phosphotransferase) domain 1"/>
    <property type="match status" value="1"/>
</dbReference>